<proteinExistence type="predicted"/>
<dbReference type="Proteomes" id="UP001445472">
    <property type="component" value="Unassembled WGS sequence"/>
</dbReference>
<protein>
    <submittedName>
        <fullName evidence="1">Uncharacterized protein</fullName>
    </submittedName>
</protein>
<organism evidence="1 2">
    <name type="scientific">Streptomyces xantholiticus</name>
    <dbReference type="NCBI Taxonomy" id="68285"/>
    <lineage>
        <taxon>Bacteria</taxon>
        <taxon>Bacillati</taxon>
        <taxon>Actinomycetota</taxon>
        <taxon>Actinomycetes</taxon>
        <taxon>Kitasatosporales</taxon>
        <taxon>Streptomycetaceae</taxon>
        <taxon>Streptomyces</taxon>
    </lineage>
</organism>
<sequence length="79" mass="8671">MPARIAHLLGLVPVVDHEVAFIPRADQGAGVVVVQDLSTISYLCAVFEHSWVQAEKGCSRSRETFGYGVSVTPFRDARR</sequence>
<gene>
    <name evidence="1" type="ORF">ABT276_29835</name>
</gene>
<accession>A0ABV1V4L3</accession>
<evidence type="ECO:0000313" key="1">
    <source>
        <dbReference type="EMBL" id="MER6617471.1"/>
    </source>
</evidence>
<evidence type="ECO:0000313" key="2">
    <source>
        <dbReference type="Proteomes" id="UP001445472"/>
    </source>
</evidence>
<name>A0ABV1V4L3_9ACTN</name>
<reference evidence="1 2" key="1">
    <citation type="submission" date="2024-06" db="EMBL/GenBank/DDBJ databases">
        <title>The Natural Products Discovery Center: Release of the First 8490 Sequenced Strains for Exploring Actinobacteria Biosynthetic Diversity.</title>
        <authorList>
            <person name="Kalkreuter E."/>
            <person name="Kautsar S.A."/>
            <person name="Yang D."/>
            <person name="Bader C.D."/>
            <person name="Teijaro C.N."/>
            <person name="Fluegel L."/>
            <person name="Davis C.M."/>
            <person name="Simpson J.R."/>
            <person name="Lauterbach L."/>
            <person name="Steele A.D."/>
            <person name="Gui C."/>
            <person name="Meng S."/>
            <person name="Li G."/>
            <person name="Viehrig K."/>
            <person name="Ye F."/>
            <person name="Su P."/>
            <person name="Kiefer A.F."/>
            <person name="Nichols A."/>
            <person name="Cepeda A.J."/>
            <person name="Yan W."/>
            <person name="Fan B."/>
            <person name="Jiang Y."/>
            <person name="Adhikari A."/>
            <person name="Zheng C.-J."/>
            <person name="Schuster L."/>
            <person name="Cowan T.M."/>
            <person name="Smanski M.J."/>
            <person name="Chevrette M.G."/>
            <person name="De Carvalho L.P.S."/>
            <person name="Shen B."/>
        </authorList>
    </citation>
    <scope>NUCLEOTIDE SEQUENCE [LARGE SCALE GENOMIC DNA]</scope>
    <source>
        <strain evidence="1 2">NPDC000837</strain>
    </source>
</reference>
<dbReference type="RefSeq" id="WP_351978541.1">
    <property type="nucleotide sequence ID" value="NZ_JBEPBX010000038.1"/>
</dbReference>
<dbReference type="EMBL" id="JBEPBX010000038">
    <property type="protein sequence ID" value="MER6617471.1"/>
    <property type="molecule type" value="Genomic_DNA"/>
</dbReference>
<comment type="caution">
    <text evidence="1">The sequence shown here is derived from an EMBL/GenBank/DDBJ whole genome shotgun (WGS) entry which is preliminary data.</text>
</comment>
<keyword evidence="2" id="KW-1185">Reference proteome</keyword>